<keyword evidence="2" id="KW-1185">Reference proteome</keyword>
<dbReference type="AlphaFoldDB" id="A0A200QBL4"/>
<evidence type="ECO:0000313" key="1">
    <source>
        <dbReference type="EMBL" id="OVA07849.1"/>
    </source>
</evidence>
<name>A0A200QBL4_MACCD</name>
<protein>
    <submittedName>
        <fullName evidence="1">Uncharacterized protein</fullName>
    </submittedName>
</protein>
<proteinExistence type="predicted"/>
<organism evidence="1 2">
    <name type="scientific">Macleaya cordata</name>
    <name type="common">Five-seeded plume-poppy</name>
    <name type="synonym">Bocconia cordata</name>
    <dbReference type="NCBI Taxonomy" id="56857"/>
    <lineage>
        <taxon>Eukaryota</taxon>
        <taxon>Viridiplantae</taxon>
        <taxon>Streptophyta</taxon>
        <taxon>Embryophyta</taxon>
        <taxon>Tracheophyta</taxon>
        <taxon>Spermatophyta</taxon>
        <taxon>Magnoliopsida</taxon>
        <taxon>Ranunculales</taxon>
        <taxon>Papaveraceae</taxon>
        <taxon>Papaveroideae</taxon>
        <taxon>Macleaya</taxon>
    </lineage>
</organism>
<dbReference type="EMBL" id="MVGT01002415">
    <property type="protein sequence ID" value="OVA07849.1"/>
    <property type="molecule type" value="Genomic_DNA"/>
</dbReference>
<gene>
    <name evidence="1" type="ORF">BVC80_6553g2</name>
</gene>
<dbReference type="InParanoid" id="A0A200QBL4"/>
<dbReference type="Proteomes" id="UP000195402">
    <property type="component" value="Unassembled WGS sequence"/>
</dbReference>
<reference evidence="1 2" key="1">
    <citation type="journal article" date="2017" name="Mol. Plant">
        <title>The Genome of Medicinal Plant Macleaya cordata Provides New Insights into Benzylisoquinoline Alkaloids Metabolism.</title>
        <authorList>
            <person name="Liu X."/>
            <person name="Liu Y."/>
            <person name="Huang P."/>
            <person name="Ma Y."/>
            <person name="Qing Z."/>
            <person name="Tang Q."/>
            <person name="Cao H."/>
            <person name="Cheng P."/>
            <person name="Zheng Y."/>
            <person name="Yuan Z."/>
            <person name="Zhou Y."/>
            <person name="Liu J."/>
            <person name="Tang Z."/>
            <person name="Zhuo Y."/>
            <person name="Zhang Y."/>
            <person name="Yu L."/>
            <person name="Huang J."/>
            <person name="Yang P."/>
            <person name="Peng Q."/>
            <person name="Zhang J."/>
            <person name="Jiang W."/>
            <person name="Zhang Z."/>
            <person name="Lin K."/>
            <person name="Ro D.K."/>
            <person name="Chen X."/>
            <person name="Xiong X."/>
            <person name="Shang Y."/>
            <person name="Huang S."/>
            <person name="Zeng J."/>
        </authorList>
    </citation>
    <scope>NUCLEOTIDE SEQUENCE [LARGE SCALE GENOMIC DNA]</scope>
    <source>
        <strain evidence="2">cv. BLH2017</strain>
        <tissue evidence="1">Root</tissue>
    </source>
</reference>
<comment type="caution">
    <text evidence="1">The sequence shown here is derived from an EMBL/GenBank/DDBJ whole genome shotgun (WGS) entry which is preliminary data.</text>
</comment>
<evidence type="ECO:0000313" key="2">
    <source>
        <dbReference type="Proteomes" id="UP000195402"/>
    </source>
</evidence>
<accession>A0A200QBL4</accession>
<sequence length="74" mass="8309">MESTQFQVALISSVRNLKKYLGRNGFGAPVSTPGEVLMLGKFSRNALLLIQDFKKKASHWPQDVLLFSYLGLDH</sequence>